<name>A0A9D5M3M1_9FIRM</name>
<keyword evidence="4" id="KW-0378">Hydrolase</keyword>
<dbReference type="Gene3D" id="2.60.40.10">
    <property type="entry name" value="Immunoglobulins"/>
    <property type="match status" value="1"/>
</dbReference>
<dbReference type="InterPro" id="IPR057739">
    <property type="entry name" value="Glyco_hydro_29_N"/>
</dbReference>
<dbReference type="GO" id="GO:0004560">
    <property type="term" value="F:alpha-L-fucosidase activity"/>
    <property type="evidence" value="ECO:0007669"/>
    <property type="project" value="InterPro"/>
</dbReference>
<dbReference type="PANTHER" id="PTHR10030:SF37">
    <property type="entry name" value="ALPHA-L-FUCOSIDASE-RELATED"/>
    <property type="match status" value="1"/>
</dbReference>
<dbReference type="InterPro" id="IPR000421">
    <property type="entry name" value="FA58C"/>
</dbReference>
<keyword evidence="5" id="KW-0326">Glycosidase</keyword>
<evidence type="ECO:0000256" key="1">
    <source>
        <dbReference type="ARBA" id="ARBA00007951"/>
    </source>
</evidence>
<evidence type="ECO:0000313" key="9">
    <source>
        <dbReference type="Proteomes" id="UP000806542"/>
    </source>
</evidence>
<dbReference type="Gene3D" id="3.20.20.80">
    <property type="entry name" value="Glycosidases"/>
    <property type="match status" value="1"/>
</dbReference>
<feature type="domain" description="F5/8 type C" evidence="7">
    <location>
        <begin position="315"/>
        <end position="407"/>
    </location>
</feature>
<comment type="similarity">
    <text evidence="1">Belongs to the glycosyl hydrolase 29 family.</text>
</comment>
<dbReference type="Gene3D" id="2.60.120.260">
    <property type="entry name" value="Galactose-binding domain-like"/>
    <property type="match status" value="4"/>
</dbReference>
<evidence type="ECO:0000256" key="6">
    <source>
        <dbReference type="SAM" id="SignalP"/>
    </source>
</evidence>
<dbReference type="InterPro" id="IPR026876">
    <property type="entry name" value="Fn3_assoc_repeat"/>
</dbReference>
<dbReference type="EMBL" id="JADCKB010000011">
    <property type="protein sequence ID" value="MBE5040079.1"/>
    <property type="molecule type" value="Genomic_DNA"/>
</dbReference>
<dbReference type="Pfam" id="PF13287">
    <property type="entry name" value="Fn3_assoc"/>
    <property type="match status" value="1"/>
</dbReference>
<dbReference type="PROSITE" id="PS50022">
    <property type="entry name" value="FA58C_3"/>
    <property type="match status" value="1"/>
</dbReference>
<gene>
    <name evidence="8" type="ORF">INF28_06350</name>
</gene>
<evidence type="ECO:0000259" key="7">
    <source>
        <dbReference type="PROSITE" id="PS50022"/>
    </source>
</evidence>
<dbReference type="GO" id="GO:0016139">
    <property type="term" value="P:glycoside catabolic process"/>
    <property type="evidence" value="ECO:0007669"/>
    <property type="project" value="TreeGrafter"/>
</dbReference>
<reference evidence="8" key="1">
    <citation type="submission" date="2020-10" db="EMBL/GenBank/DDBJ databases">
        <title>ChiBAC.</title>
        <authorList>
            <person name="Zenner C."/>
            <person name="Hitch T.C.A."/>
            <person name="Clavel T."/>
        </authorList>
    </citation>
    <scope>NUCLEOTIDE SEQUENCE</scope>
    <source>
        <strain evidence="8">DSM 107454</strain>
    </source>
</reference>
<dbReference type="RefSeq" id="WP_226392631.1">
    <property type="nucleotide sequence ID" value="NZ_JADCKB010000011.1"/>
</dbReference>
<dbReference type="GO" id="GO:0006004">
    <property type="term" value="P:fucose metabolic process"/>
    <property type="evidence" value="ECO:0007669"/>
    <property type="project" value="TreeGrafter"/>
</dbReference>
<accession>A0A9D5M3M1</accession>
<organism evidence="8 9">
    <name type="scientific">Ructibacterium gallinarum</name>
    <dbReference type="NCBI Taxonomy" id="2779355"/>
    <lineage>
        <taxon>Bacteria</taxon>
        <taxon>Bacillati</taxon>
        <taxon>Bacillota</taxon>
        <taxon>Clostridia</taxon>
        <taxon>Eubacteriales</taxon>
        <taxon>Oscillospiraceae</taxon>
        <taxon>Ructibacterium</taxon>
    </lineage>
</organism>
<dbReference type="GO" id="GO:0005764">
    <property type="term" value="C:lysosome"/>
    <property type="evidence" value="ECO:0007669"/>
    <property type="project" value="TreeGrafter"/>
</dbReference>
<feature type="chain" id="PRO_5039357311" description="alpha-L-fucosidase" evidence="6">
    <location>
        <begin position="24"/>
        <end position="1402"/>
    </location>
</feature>
<dbReference type="InterPro" id="IPR008979">
    <property type="entry name" value="Galactose-bd-like_sf"/>
</dbReference>
<dbReference type="SUPFAM" id="SSF49785">
    <property type="entry name" value="Galactose-binding domain-like"/>
    <property type="match status" value="4"/>
</dbReference>
<dbReference type="SUPFAM" id="SSF51445">
    <property type="entry name" value="(Trans)glycosidases"/>
    <property type="match status" value="1"/>
</dbReference>
<dbReference type="Proteomes" id="UP000806542">
    <property type="component" value="Unassembled WGS sequence"/>
</dbReference>
<dbReference type="Pfam" id="PF01120">
    <property type="entry name" value="Alpha_L_fucos"/>
    <property type="match status" value="1"/>
</dbReference>
<dbReference type="InterPro" id="IPR013783">
    <property type="entry name" value="Ig-like_fold"/>
</dbReference>
<dbReference type="InterPro" id="IPR017853">
    <property type="entry name" value="GH"/>
</dbReference>
<dbReference type="SMART" id="SM00812">
    <property type="entry name" value="Alpha_L_fucos"/>
    <property type="match status" value="1"/>
</dbReference>
<feature type="signal peptide" evidence="6">
    <location>
        <begin position="1"/>
        <end position="23"/>
    </location>
</feature>
<evidence type="ECO:0000256" key="2">
    <source>
        <dbReference type="ARBA" id="ARBA00012662"/>
    </source>
</evidence>
<evidence type="ECO:0000313" key="8">
    <source>
        <dbReference type="EMBL" id="MBE5040079.1"/>
    </source>
</evidence>
<dbReference type="PANTHER" id="PTHR10030">
    <property type="entry name" value="ALPHA-L-FUCOSIDASE"/>
    <property type="match status" value="1"/>
</dbReference>
<comment type="caution">
    <text evidence="8">The sequence shown here is derived from an EMBL/GenBank/DDBJ whole genome shotgun (WGS) entry which is preliminary data.</text>
</comment>
<evidence type="ECO:0000256" key="3">
    <source>
        <dbReference type="ARBA" id="ARBA00022729"/>
    </source>
</evidence>
<sequence length="1402" mass="157394">MKKCWISLLIIVVFFLAAIHMNADVWAEDINLAADAKASFKQINGEDWEIASSTSYPQNAIDGDMQTSAAAGEIWAWALQLELYQTSRIGYISISFTDTGYPKIYDVIVSENGWDWKTVISVNDNTMGGSFEFEFPSCNARFIRIRSLESDETLMQEWRQMTISEVSVMKESPQSNLYIQQSGYYQMTETGPKKIDSLVDGEICYAVKMAADTPMTGKLMSGLYDKKNNTLVQLAVSEDFEITSVPTEQTVELMLEGEVEKITENQNFALHALPSFQTIHGESWSTVLEQHDPQNAVDGNADTSAVPSGLWEWALQLDLRSCKMVGYIAVTFAQGGYAKDYDIQSSVDGVAWETIVHEKENLSCGTFAFSFPARSMRYIRIRNLEDGSVLIREWRQMALSEVAVYSSEPRRSDYEIRTYLWSGGNALIPLVGPAILGDGVVFEPEYASPMQNITVKMRNKNELNFTDYVPDTTACTNAVDGNINTVAYMDYHVCGDSVFLYEIDFQNVYNDISRVSIAFGNEIPPRFEIQTSLDGREWQTAAVITSYAEKVHHIDFAPQTARFLRIVPRERYMSIAELNVMRVPVDTIPEISEDEVPGKPLTIDTVSDNMYMNDREHAIYPAFVDNMPYQSWTEEGSLNYYQMEVSGGRKPYYFEIIKGRLPEGLYMDTTGKIKGTAQTEETTAFTLRVVDSDGYTVEKELSMTAHPYRAHWFSEARFGAMIQWGAFSKPAITDIAEFEDRISEGWNAERWAQQLYDLGVRVLNFTLLAGDGVTLWPSEAESITHLATQRDMAGELAEALHKRGIKLISYIAGDYTWTDGIQVMNPETYSASDFTAECIRELLEKGVDGFWFDSGSINGQNDFDKIIPLIRTLNPFATIENNPGVDKEGWMPGYPDVDMYTIECSNLDASVNALSVAVQPIVKKKMAADTNALLGPQWTDLDSIEDDSCTTNLKPVEAIIQNIQDNWDQDATYLLCWPVASDGDLMGHAKVAQYVQEIGEWVVKNREAAMTPIASLDDRLEYTSQQIVSLSAEEEAKIYYTLDGTIPDENAILYTEPITLSHSTKLFACSYLEGKGKSRIMRKEYIIVPENNENMTLMDSPEKFSGDILKGPVKNKMIGMTVTTGKYPLLVDGIGRYVSDTGTHRLVIMPMNDGCQPLAVTDIVMDPASADEMGFQYQNIVPVRLEPFTEYRILSEEGCDSFYLDADTTGNEFLKWNDGAVSDYSLTNFYAVSYVGEEKQLLSLRYTPLAPIEINEKNIALGKKALLLDNSGRVRRESGGTGFAFHAIDGKEETSAVPTGAWGWTLFVDLEKVYSDISKIILLPKKGTYPSIYEIYASVDNVAWDKKNYVVNASDGLLTHEYATPFKARYLKFKALKPNNYGQPGIQMMISELEVYCAETLK</sequence>
<dbReference type="EC" id="3.2.1.51" evidence="2"/>
<proteinExistence type="inferred from homology"/>
<dbReference type="Pfam" id="PF05345">
    <property type="entry name" value="He_PIG"/>
    <property type="match status" value="1"/>
</dbReference>
<dbReference type="InterPro" id="IPR000933">
    <property type="entry name" value="Glyco_hydro_29"/>
</dbReference>
<keyword evidence="9" id="KW-1185">Reference proteome</keyword>
<evidence type="ECO:0000256" key="5">
    <source>
        <dbReference type="ARBA" id="ARBA00023295"/>
    </source>
</evidence>
<keyword evidence="3 6" id="KW-0732">Signal</keyword>
<evidence type="ECO:0000256" key="4">
    <source>
        <dbReference type="ARBA" id="ARBA00022801"/>
    </source>
</evidence>
<dbReference type="Pfam" id="PF00754">
    <property type="entry name" value="F5_F8_type_C"/>
    <property type="match status" value="3"/>
</dbReference>
<protein>
    <recommendedName>
        <fullName evidence="2">alpha-L-fucosidase</fullName>
        <ecNumber evidence="2">3.2.1.51</ecNumber>
    </recommendedName>
</protein>